<proteinExistence type="predicted"/>
<gene>
    <name evidence="3" type="ORF">QP018_05350</name>
</gene>
<dbReference type="Proteomes" id="UP001226750">
    <property type="component" value="Chromosome"/>
</dbReference>
<accession>A0AAX3XF59</accession>
<keyword evidence="2" id="KW-0040">ANK repeat</keyword>
<evidence type="ECO:0000256" key="1">
    <source>
        <dbReference type="ARBA" id="ARBA00022737"/>
    </source>
</evidence>
<dbReference type="Gene3D" id="1.25.40.20">
    <property type="entry name" value="Ankyrin repeat-containing domain"/>
    <property type="match status" value="1"/>
</dbReference>
<dbReference type="InterPro" id="IPR036770">
    <property type="entry name" value="Ankyrin_rpt-contain_sf"/>
</dbReference>
<name>A0AAX3XF59_9PAST</name>
<evidence type="ECO:0008006" key="5">
    <source>
        <dbReference type="Google" id="ProtNLM"/>
    </source>
</evidence>
<evidence type="ECO:0000313" key="4">
    <source>
        <dbReference type="Proteomes" id="UP001226750"/>
    </source>
</evidence>
<dbReference type="SUPFAM" id="SSF48403">
    <property type="entry name" value="Ankyrin repeat"/>
    <property type="match status" value="1"/>
</dbReference>
<reference evidence="3 4" key="1">
    <citation type="submission" date="2023-06" db="EMBL/GenBank/DDBJ databases">
        <title>Complete Genome Sequence of Gallibacterium anatis Strain BJF12, Isolated from a chicken with diarrhea.</title>
        <authorList>
            <person name="Guo F."/>
            <person name="Bu W."/>
            <person name="Xu F."/>
            <person name="Wen T."/>
        </authorList>
    </citation>
    <scope>NUCLEOTIDE SEQUENCE [LARGE SCALE GENOMIC DNA]</scope>
    <source>
        <strain evidence="3 4">BJF12</strain>
    </source>
</reference>
<protein>
    <recommendedName>
        <fullName evidence="5">Ankyrin repeat domain-containing protein</fullName>
    </recommendedName>
</protein>
<sequence length="273" mass="31654">MKILQIKKYLTFLILLICLSMISRYTYSKETAKNKRFPAEDYFYGNRLEMGKAIYENDISKVEMLLKQGKEVNELSINNDGFTYLMYSVFLDNRIEIIRLLFRYGADPHLVSNVYFPKYKSNLYYLPLTFASSNESIEYIKLLLDNGADPNYFYKDSTGRIALNAMPAINAAVRSAYILNKWDRKDFMNDIKARIELLLEYGADINSIGAMGLTVVEWAESNPEIVLYLMDKGAAHHIYGKNLLRTSKRLLKATPNNSYRQEIIRRLTALGYE</sequence>
<dbReference type="RefSeq" id="WP_285097481.1">
    <property type="nucleotide sequence ID" value="NZ_CP126975.1"/>
</dbReference>
<organism evidence="3 4">
    <name type="scientific">Gallibacterium anatis</name>
    <dbReference type="NCBI Taxonomy" id="750"/>
    <lineage>
        <taxon>Bacteria</taxon>
        <taxon>Pseudomonadati</taxon>
        <taxon>Pseudomonadota</taxon>
        <taxon>Gammaproteobacteria</taxon>
        <taxon>Pasteurellales</taxon>
        <taxon>Pasteurellaceae</taxon>
        <taxon>Gallibacterium</taxon>
    </lineage>
</organism>
<dbReference type="PANTHER" id="PTHR24189:SF50">
    <property type="entry name" value="ANKYRIN REPEAT AND SOCS BOX PROTEIN 2"/>
    <property type="match status" value="1"/>
</dbReference>
<dbReference type="SMART" id="SM00248">
    <property type="entry name" value="ANK"/>
    <property type="match status" value="4"/>
</dbReference>
<dbReference type="InterPro" id="IPR050745">
    <property type="entry name" value="Multifunctional_regulatory"/>
</dbReference>
<keyword evidence="1" id="KW-0677">Repeat</keyword>
<evidence type="ECO:0000256" key="2">
    <source>
        <dbReference type="ARBA" id="ARBA00023043"/>
    </source>
</evidence>
<dbReference type="Pfam" id="PF00023">
    <property type="entry name" value="Ank"/>
    <property type="match status" value="1"/>
</dbReference>
<dbReference type="AlphaFoldDB" id="A0AAX3XF59"/>
<dbReference type="PANTHER" id="PTHR24189">
    <property type="entry name" value="MYOTROPHIN"/>
    <property type="match status" value="1"/>
</dbReference>
<dbReference type="EMBL" id="CP126975">
    <property type="protein sequence ID" value="WIM80657.1"/>
    <property type="molecule type" value="Genomic_DNA"/>
</dbReference>
<evidence type="ECO:0000313" key="3">
    <source>
        <dbReference type="EMBL" id="WIM80657.1"/>
    </source>
</evidence>
<dbReference type="InterPro" id="IPR002110">
    <property type="entry name" value="Ankyrin_rpt"/>
</dbReference>
<keyword evidence="4" id="KW-1185">Reference proteome</keyword>